<feature type="transmembrane region" description="Helical" evidence="9">
    <location>
        <begin position="138"/>
        <end position="159"/>
    </location>
</feature>
<proteinExistence type="inferred from homology"/>
<dbReference type="PANTHER" id="PTHR35011:SF4">
    <property type="entry name" value="SLL1102 PROTEIN"/>
    <property type="match status" value="1"/>
</dbReference>
<evidence type="ECO:0000256" key="1">
    <source>
        <dbReference type="ARBA" id="ARBA00004429"/>
    </source>
</evidence>
<reference evidence="11" key="2">
    <citation type="submission" date="2020-09" db="EMBL/GenBank/DDBJ databases">
        <authorList>
            <person name="Sun Q."/>
            <person name="Kim S."/>
        </authorList>
    </citation>
    <scope>NUCLEOTIDE SEQUENCE</scope>
    <source>
        <strain evidence="11">KCTC 42590</strain>
    </source>
</reference>
<reference evidence="11" key="1">
    <citation type="journal article" date="2014" name="Int. J. Syst. Evol. Microbiol.">
        <title>Complete genome sequence of Corynebacterium casei LMG S-19264T (=DSM 44701T), isolated from a smear-ripened cheese.</title>
        <authorList>
            <consortium name="US DOE Joint Genome Institute (JGI-PGF)"/>
            <person name="Walter F."/>
            <person name="Albersmeier A."/>
            <person name="Kalinowski J."/>
            <person name="Ruckert C."/>
        </authorList>
    </citation>
    <scope>NUCLEOTIDE SEQUENCE</scope>
    <source>
        <strain evidence="11">KCTC 42590</strain>
    </source>
</reference>
<dbReference type="RefSeq" id="WP_191252828.1">
    <property type="nucleotide sequence ID" value="NZ_BNCI01000002.1"/>
</dbReference>
<feature type="transmembrane region" description="Helical" evidence="9">
    <location>
        <begin position="91"/>
        <end position="112"/>
    </location>
</feature>
<dbReference type="EMBL" id="BNCI01000002">
    <property type="protein sequence ID" value="GHF26255.1"/>
    <property type="molecule type" value="Genomic_DNA"/>
</dbReference>
<comment type="caution">
    <text evidence="11">The sequence shown here is derived from an EMBL/GenBank/DDBJ whole genome shotgun (WGS) entry which is preliminary data.</text>
</comment>
<evidence type="ECO:0000256" key="8">
    <source>
        <dbReference type="ARBA" id="ARBA00038436"/>
    </source>
</evidence>
<comment type="subunit">
    <text evidence="9">The complex comprises the extracytoplasmic solute receptor protein and the two transmembrane proteins.</text>
</comment>
<protein>
    <recommendedName>
        <fullName evidence="9">TRAP transporter small permease protein</fullName>
    </recommendedName>
</protein>
<feature type="domain" description="Tripartite ATP-independent periplasmic transporters DctQ component" evidence="10">
    <location>
        <begin position="29"/>
        <end position="161"/>
    </location>
</feature>
<dbReference type="PANTHER" id="PTHR35011">
    <property type="entry name" value="2,3-DIKETO-L-GULONATE TRAP TRANSPORTER SMALL PERMEASE PROTEIN YIAM"/>
    <property type="match status" value="1"/>
</dbReference>
<keyword evidence="6 9" id="KW-1133">Transmembrane helix</keyword>
<evidence type="ECO:0000256" key="7">
    <source>
        <dbReference type="ARBA" id="ARBA00023136"/>
    </source>
</evidence>
<organism evidence="11 12">
    <name type="scientific">Kordiimonas sediminis</name>
    <dbReference type="NCBI Taxonomy" id="1735581"/>
    <lineage>
        <taxon>Bacteria</taxon>
        <taxon>Pseudomonadati</taxon>
        <taxon>Pseudomonadota</taxon>
        <taxon>Alphaproteobacteria</taxon>
        <taxon>Kordiimonadales</taxon>
        <taxon>Kordiimonadaceae</taxon>
        <taxon>Kordiimonas</taxon>
    </lineage>
</organism>
<evidence type="ECO:0000256" key="4">
    <source>
        <dbReference type="ARBA" id="ARBA00022519"/>
    </source>
</evidence>
<evidence type="ECO:0000256" key="2">
    <source>
        <dbReference type="ARBA" id="ARBA00022448"/>
    </source>
</evidence>
<dbReference type="InterPro" id="IPR055348">
    <property type="entry name" value="DctQ"/>
</dbReference>
<keyword evidence="2 9" id="KW-0813">Transport</keyword>
<evidence type="ECO:0000313" key="11">
    <source>
        <dbReference type="EMBL" id="GHF26255.1"/>
    </source>
</evidence>
<evidence type="ECO:0000256" key="3">
    <source>
        <dbReference type="ARBA" id="ARBA00022475"/>
    </source>
</evidence>
<evidence type="ECO:0000313" key="12">
    <source>
        <dbReference type="Proteomes" id="UP000630923"/>
    </source>
</evidence>
<dbReference type="GO" id="GO:0022857">
    <property type="term" value="F:transmembrane transporter activity"/>
    <property type="evidence" value="ECO:0007669"/>
    <property type="project" value="UniProtKB-UniRule"/>
</dbReference>
<evidence type="ECO:0000256" key="6">
    <source>
        <dbReference type="ARBA" id="ARBA00022989"/>
    </source>
</evidence>
<keyword evidence="7 9" id="KW-0472">Membrane</keyword>
<keyword evidence="3" id="KW-1003">Cell membrane</keyword>
<dbReference type="Proteomes" id="UP000630923">
    <property type="component" value="Unassembled WGS sequence"/>
</dbReference>
<sequence>MGFLLKFSHTIDRFVSIFGKAGAWGLILMMLVIVADVLLRHWFVIGSTQLQELEWHFHGIVFLLGLGWAYSQNAHVRIELVSERLSPRAQAWIEVFGILLLLLPYVTALYLFSADYAAISLEYNEGSASPNGLPARYVIKYCIVLGVFLLGLSAISRLFKAIVYLFGPEVLAAQTPFKIAHQQEGAS</sequence>
<name>A0A919E950_9PROT</name>
<evidence type="ECO:0000256" key="5">
    <source>
        <dbReference type="ARBA" id="ARBA00022692"/>
    </source>
</evidence>
<dbReference type="InterPro" id="IPR007387">
    <property type="entry name" value="TRAP_DctQ"/>
</dbReference>
<evidence type="ECO:0000259" key="10">
    <source>
        <dbReference type="Pfam" id="PF04290"/>
    </source>
</evidence>
<feature type="transmembrane region" description="Helical" evidence="9">
    <location>
        <begin position="21"/>
        <end position="43"/>
    </location>
</feature>
<accession>A0A919E950</accession>
<comment type="subcellular location">
    <subcellularLocation>
        <location evidence="1 9">Cell inner membrane</location>
        <topology evidence="1 9">Multi-pass membrane protein</topology>
    </subcellularLocation>
</comment>
<dbReference type="AlphaFoldDB" id="A0A919E950"/>
<keyword evidence="4 9" id="KW-0997">Cell inner membrane</keyword>
<comment type="function">
    <text evidence="9">Part of the tripartite ATP-independent periplasmic (TRAP) transport system.</text>
</comment>
<keyword evidence="5 9" id="KW-0812">Transmembrane</keyword>
<keyword evidence="12" id="KW-1185">Reference proteome</keyword>
<dbReference type="GO" id="GO:0005886">
    <property type="term" value="C:plasma membrane"/>
    <property type="evidence" value="ECO:0007669"/>
    <property type="project" value="UniProtKB-SubCell"/>
</dbReference>
<gene>
    <name evidence="11" type="ORF">GCM10017044_21460</name>
</gene>
<evidence type="ECO:0000256" key="9">
    <source>
        <dbReference type="RuleBase" id="RU369079"/>
    </source>
</evidence>
<comment type="similarity">
    <text evidence="8 9">Belongs to the TRAP transporter small permease family.</text>
</comment>
<dbReference type="Pfam" id="PF04290">
    <property type="entry name" value="DctQ"/>
    <property type="match status" value="1"/>
</dbReference>
<feature type="transmembrane region" description="Helical" evidence="9">
    <location>
        <begin position="55"/>
        <end position="71"/>
    </location>
</feature>